<evidence type="ECO:0000313" key="3">
    <source>
        <dbReference type="EMBL" id="CAB3411706.1"/>
    </source>
</evidence>
<evidence type="ECO:0000256" key="1">
    <source>
        <dbReference type="SAM" id="Phobius"/>
    </source>
</evidence>
<name>A0A8S1FFZ5_9PELO</name>
<sequence>MKLTAVIFFVIVGFCSSTSIQEDIYYDFEDEPFAYATTSSPMWEMPNSGYLWVGMVVAIAAFVLFALIVAVFVFPRRGKRVEF</sequence>
<dbReference type="EMBL" id="CADEPM010000015">
    <property type="protein sequence ID" value="CAB3411706.1"/>
    <property type="molecule type" value="Genomic_DNA"/>
</dbReference>
<keyword evidence="2" id="KW-0732">Signal</keyword>
<dbReference type="Proteomes" id="UP000494206">
    <property type="component" value="Unassembled WGS sequence"/>
</dbReference>
<dbReference type="AlphaFoldDB" id="A0A8S1FFZ5"/>
<accession>A0A8S1FFZ5</accession>
<protein>
    <submittedName>
        <fullName evidence="3">Uncharacterized protein</fullName>
    </submittedName>
</protein>
<feature type="chain" id="PRO_5035743608" evidence="2">
    <location>
        <begin position="18"/>
        <end position="83"/>
    </location>
</feature>
<feature type="transmembrane region" description="Helical" evidence="1">
    <location>
        <begin position="50"/>
        <end position="74"/>
    </location>
</feature>
<organism evidence="3 4">
    <name type="scientific">Caenorhabditis bovis</name>
    <dbReference type="NCBI Taxonomy" id="2654633"/>
    <lineage>
        <taxon>Eukaryota</taxon>
        <taxon>Metazoa</taxon>
        <taxon>Ecdysozoa</taxon>
        <taxon>Nematoda</taxon>
        <taxon>Chromadorea</taxon>
        <taxon>Rhabditida</taxon>
        <taxon>Rhabditina</taxon>
        <taxon>Rhabditomorpha</taxon>
        <taxon>Rhabditoidea</taxon>
        <taxon>Rhabditidae</taxon>
        <taxon>Peloderinae</taxon>
        <taxon>Caenorhabditis</taxon>
    </lineage>
</organism>
<comment type="caution">
    <text evidence="3">The sequence shown here is derived from an EMBL/GenBank/DDBJ whole genome shotgun (WGS) entry which is preliminary data.</text>
</comment>
<keyword evidence="1" id="KW-0812">Transmembrane</keyword>
<gene>
    <name evidence="3" type="ORF">CBOVIS_LOCUS13081</name>
</gene>
<evidence type="ECO:0000313" key="4">
    <source>
        <dbReference type="Proteomes" id="UP000494206"/>
    </source>
</evidence>
<proteinExistence type="predicted"/>
<keyword evidence="4" id="KW-1185">Reference proteome</keyword>
<reference evidence="3 4" key="1">
    <citation type="submission" date="2020-04" db="EMBL/GenBank/DDBJ databases">
        <authorList>
            <person name="Laetsch R D."/>
            <person name="Stevens L."/>
            <person name="Kumar S."/>
            <person name="Blaxter L. M."/>
        </authorList>
    </citation>
    <scope>NUCLEOTIDE SEQUENCE [LARGE SCALE GENOMIC DNA]</scope>
</reference>
<keyword evidence="1" id="KW-0472">Membrane</keyword>
<feature type="signal peptide" evidence="2">
    <location>
        <begin position="1"/>
        <end position="17"/>
    </location>
</feature>
<evidence type="ECO:0000256" key="2">
    <source>
        <dbReference type="SAM" id="SignalP"/>
    </source>
</evidence>
<keyword evidence="1" id="KW-1133">Transmembrane helix</keyword>